<feature type="region of interest" description="Disordered" evidence="1">
    <location>
        <begin position="250"/>
        <end position="281"/>
    </location>
</feature>
<evidence type="ECO:0000313" key="3">
    <source>
        <dbReference type="Proteomes" id="UP000799049"/>
    </source>
</evidence>
<name>A0A8K0F4B7_ANDGO</name>
<sequence length="326" mass="36523">MSRQVPYKAYCTHPKLMPLHRNSRMRYMSPTRSTTLGAYTNRESETALLAFSPTAFSSLRRSMSTSVAHRRLGAGGMKFRSGTLHDPFASAHSASLSLDATCSSPRTQSSPRTPKTATTAITSSSSSSGGGGGSGKCNSPRYVNPQPFRPTASRPREAASAYSWEPSPYDSLRESQLLHRQKQQHGSTSHHHHQHLHSRHHHLSKGQLDEYCRAAQDRVGRDLCLDEHDVQVIVDVDGFIVVLIRQPPLLNNSHSRSQSHSQSHSRSHSHDERGAESENMRRSGADAVMQYMNQWARMDSAVSKDSSRWGIEWDDWRLFALDPRRL</sequence>
<feature type="compositionally biased region" description="Basic residues" evidence="1">
    <location>
        <begin position="179"/>
        <end position="203"/>
    </location>
</feature>
<organism evidence="2 3">
    <name type="scientific">Andalucia godoyi</name>
    <name type="common">Flagellate</name>
    <dbReference type="NCBI Taxonomy" id="505711"/>
    <lineage>
        <taxon>Eukaryota</taxon>
        <taxon>Discoba</taxon>
        <taxon>Jakobida</taxon>
        <taxon>Andalucina</taxon>
        <taxon>Andaluciidae</taxon>
        <taxon>Andalucia</taxon>
    </lineage>
</organism>
<comment type="caution">
    <text evidence="2">The sequence shown here is derived from an EMBL/GenBank/DDBJ whole genome shotgun (WGS) entry which is preliminary data.</text>
</comment>
<evidence type="ECO:0000256" key="1">
    <source>
        <dbReference type="SAM" id="MobiDB-lite"/>
    </source>
</evidence>
<keyword evidence="3" id="KW-1185">Reference proteome</keyword>
<protein>
    <submittedName>
        <fullName evidence="2">Putative mitochondrial protein</fullName>
    </submittedName>
</protein>
<accession>A0A8K0F4B7</accession>
<feature type="compositionally biased region" description="Basic and acidic residues" evidence="1">
    <location>
        <begin position="268"/>
        <end position="281"/>
    </location>
</feature>
<dbReference type="Proteomes" id="UP000799049">
    <property type="component" value="Unassembled WGS sequence"/>
</dbReference>
<feature type="region of interest" description="Disordered" evidence="1">
    <location>
        <begin position="100"/>
        <end position="203"/>
    </location>
</feature>
<feature type="compositionally biased region" description="Low complexity" evidence="1">
    <location>
        <begin position="100"/>
        <end position="116"/>
    </location>
</feature>
<evidence type="ECO:0000313" key="2">
    <source>
        <dbReference type="EMBL" id="KAF0852272.1"/>
    </source>
</evidence>
<gene>
    <name evidence="2" type="ORF">ANDGO_00797</name>
</gene>
<dbReference type="AlphaFoldDB" id="A0A8K0F4B7"/>
<proteinExistence type="predicted"/>
<reference evidence="2" key="1">
    <citation type="submission" date="2019-09" db="EMBL/GenBank/DDBJ databases">
        <title>The Mitochondrial Proteome of the Jakobid, Andalucia godoyi, a Protist With the Most Gene-Rich and Bacteria-Like Mitochondrial Genome.</title>
        <authorList>
            <person name="Gray M.W."/>
            <person name="Burger G."/>
            <person name="Derelle R."/>
            <person name="Klimes V."/>
            <person name="Leger M."/>
            <person name="Sarrasin M."/>
            <person name="Vlcek C."/>
            <person name="Roger A.J."/>
            <person name="Elias M."/>
            <person name="Lang B.F."/>
        </authorList>
    </citation>
    <scope>NUCLEOTIDE SEQUENCE</scope>
    <source>
        <strain evidence="2">And28</strain>
    </source>
</reference>
<feature type="compositionally biased region" description="Low complexity" evidence="1">
    <location>
        <begin position="253"/>
        <end position="264"/>
    </location>
</feature>
<dbReference type="EMBL" id="VRVR01000049">
    <property type="protein sequence ID" value="KAF0852272.1"/>
    <property type="molecule type" value="Genomic_DNA"/>
</dbReference>